<dbReference type="SUPFAM" id="SSF48150">
    <property type="entry name" value="DNA-glycosylase"/>
    <property type="match status" value="1"/>
</dbReference>
<keyword evidence="6" id="KW-0227">DNA damage</keyword>
<dbReference type="AlphaFoldDB" id="A0A1G1WE38"/>
<dbReference type="PROSITE" id="PS00374">
    <property type="entry name" value="MGMT"/>
    <property type="match status" value="1"/>
</dbReference>
<dbReference type="InterPro" id="IPR003265">
    <property type="entry name" value="HhH-GPD_domain"/>
</dbReference>
<evidence type="ECO:0000256" key="4">
    <source>
        <dbReference type="ARBA" id="ARBA00022679"/>
    </source>
</evidence>
<dbReference type="GO" id="GO:0046872">
    <property type="term" value="F:metal ion binding"/>
    <property type="evidence" value="ECO:0007669"/>
    <property type="project" value="UniProtKB-KW"/>
</dbReference>
<dbReference type="Proteomes" id="UP000177588">
    <property type="component" value="Unassembled WGS sequence"/>
</dbReference>
<evidence type="ECO:0000313" key="12">
    <source>
        <dbReference type="EMBL" id="OGY25959.1"/>
    </source>
</evidence>
<evidence type="ECO:0000256" key="6">
    <source>
        <dbReference type="ARBA" id="ARBA00022763"/>
    </source>
</evidence>
<comment type="catalytic activity">
    <reaction evidence="1">
        <text>a 4-O-methyl-thymidine in DNA + L-cysteinyl-[protein] = a thymidine in DNA + S-methyl-L-cysteinyl-[protein]</text>
        <dbReference type="Rhea" id="RHEA:53428"/>
        <dbReference type="Rhea" id="RHEA-COMP:10131"/>
        <dbReference type="Rhea" id="RHEA-COMP:10132"/>
        <dbReference type="Rhea" id="RHEA-COMP:13555"/>
        <dbReference type="Rhea" id="RHEA-COMP:13556"/>
        <dbReference type="ChEBI" id="CHEBI:29950"/>
        <dbReference type="ChEBI" id="CHEBI:82612"/>
        <dbReference type="ChEBI" id="CHEBI:137386"/>
        <dbReference type="ChEBI" id="CHEBI:137387"/>
        <dbReference type="EC" id="2.1.1.63"/>
    </reaction>
</comment>
<dbReference type="SUPFAM" id="SSF46767">
    <property type="entry name" value="Methylated DNA-protein cysteine methyltransferase, C-terminal domain"/>
    <property type="match status" value="1"/>
</dbReference>
<protein>
    <recommendedName>
        <fullName evidence="11">HhH-GPD domain-containing protein</fullName>
    </recommendedName>
</protein>
<evidence type="ECO:0000256" key="2">
    <source>
        <dbReference type="ARBA" id="ARBA00022485"/>
    </source>
</evidence>
<keyword evidence="5" id="KW-0479">Metal-binding</keyword>
<name>A0A1G1WE38_9BACT</name>
<dbReference type="GO" id="GO:0006284">
    <property type="term" value="P:base-excision repair"/>
    <property type="evidence" value="ECO:0007669"/>
    <property type="project" value="InterPro"/>
</dbReference>
<evidence type="ECO:0000256" key="7">
    <source>
        <dbReference type="ARBA" id="ARBA00023004"/>
    </source>
</evidence>
<keyword evidence="9" id="KW-0234">DNA repair</keyword>
<dbReference type="GO" id="GO:0051539">
    <property type="term" value="F:4 iron, 4 sulfur cluster binding"/>
    <property type="evidence" value="ECO:0007669"/>
    <property type="project" value="UniProtKB-KW"/>
</dbReference>
<reference evidence="12 13" key="1">
    <citation type="journal article" date="2016" name="Nat. Commun.">
        <title>Thousands of microbial genomes shed light on interconnected biogeochemical processes in an aquifer system.</title>
        <authorList>
            <person name="Anantharaman K."/>
            <person name="Brown C.T."/>
            <person name="Hug L.A."/>
            <person name="Sharon I."/>
            <person name="Castelle C.J."/>
            <person name="Probst A.J."/>
            <person name="Thomas B.C."/>
            <person name="Singh A."/>
            <person name="Wilkins M.J."/>
            <person name="Karaoz U."/>
            <person name="Brodie E.L."/>
            <person name="Williams K.H."/>
            <person name="Hubbard S.S."/>
            <person name="Banfield J.F."/>
        </authorList>
    </citation>
    <scope>NUCLEOTIDE SEQUENCE [LARGE SCALE GENOMIC DNA]</scope>
</reference>
<dbReference type="CDD" id="cd00056">
    <property type="entry name" value="ENDO3c"/>
    <property type="match status" value="1"/>
</dbReference>
<dbReference type="STRING" id="1802597.A2Z24_02470"/>
<evidence type="ECO:0000256" key="9">
    <source>
        <dbReference type="ARBA" id="ARBA00023204"/>
    </source>
</evidence>
<dbReference type="Pfam" id="PF00730">
    <property type="entry name" value="HhH-GPD"/>
    <property type="match status" value="1"/>
</dbReference>
<dbReference type="CDD" id="cd06445">
    <property type="entry name" value="ATase"/>
    <property type="match status" value="1"/>
</dbReference>
<evidence type="ECO:0000256" key="10">
    <source>
        <dbReference type="ARBA" id="ARBA00049348"/>
    </source>
</evidence>
<evidence type="ECO:0000259" key="11">
    <source>
        <dbReference type="SMART" id="SM00478"/>
    </source>
</evidence>
<evidence type="ECO:0000313" key="13">
    <source>
        <dbReference type="Proteomes" id="UP000177588"/>
    </source>
</evidence>
<accession>A0A1G1WE38</accession>
<feature type="domain" description="HhH-GPD" evidence="11">
    <location>
        <begin position="162"/>
        <end position="327"/>
    </location>
</feature>
<dbReference type="PANTHER" id="PTHR10359:SF19">
    <property type="entry name" value="DNA REPAIR GLYCOSYLASE MJ1434-RELATED"/>
    <property type="match status" value="1"/>
</dbReference>
<dbReference type="InterPro" id="IPR011257">
    <property type="entry name" value="DNA_glycosylase"/>
</dbReference>
<proteinExistence type="predicted"/>
<evidence type="ECO:0000256" key="1">
    <source>
        <dbReference type="ARBA" id="ARBA00001286"/>
    </source>
</evidence>
<dbReference type="PANTHER" id="PTHR10359">
    <property type="entry name" value="A/G-SPECIFIC ADENINE GLYCOSYLASE/ENDONUCLEASE III"/>
    <property type="match status" value="1"/>
</dbReference>
<dbReference type="Pfam" id="PF01035">
    <property type="entry name" value="DNA_binding_1"/>
    <property type="match status" value="1"/>
</dbReference>
<dbReference type="NCBIfam" id="TIGR00589">
    <property type="entry name" value="ogt"/>
    <property type="match status" value="1"/>
</dbReference>
<keyword evidence="3" id="KW-0489">Methyltransferase</keyword>
<keyword evidence="4" id="KW-0808">Transferase</keyword>
<sequence length="332" mass="37624">MLERLFANPSSRGKLGKMDERKLVYKITSFIPEGRVCTYGGLAKLAGIKNPRTVGQILHENKDPRNVPCHRVVSSNGEVAKNYAFGGAKAQIEKLYRENVVTLANKVRLNGFLWRPGRCLSLYFDLLKKYGEPGLWPWFPSSQGSSGQAPSTPEEIAIGAILTQNTNWKNVEKAINNLKEKGVCSIKGIYKLESTSLARRRLARLKGLIRPSGFYNQKSIRLFEFCKFVVEGYGNLFGFFELSIQEAREKLLVINGIGKETADTILLYAGNRPVFVVDAYTKKFVRANNLIQETDYDHLQSFFTKNLPVNTKLYQDYHALIVRWGKERSSKE</sequence>
<evidence type="ECO:0000256" key="5">
    <source>
        <dbReference type="ARBA" id="ARBA00022723"/>
    </source>
</evidence>
<keyword evidence="2" id="KW-0004">4Fe-4S</keyword>
<dbReference type="InterPro" id="IPR001497">
    <property type="entry name" value="MethylDNA_cys_MeTrfase_AS"/>
</dbReference>
<comment type="catalytic activity">
    <reaction evidence="10">
        <text>a 6-O-methyl-2'-deoxyguanosine in DNA + L-cysteinyl-[protein] = S-methyl-L-cysteinyl-[protein] + a 2'-deoxyguanosine in DNA</text>
        <dbReference type="Rhea" id="RHEA:24000"/>
        <dbReference type="Rhea" id="RHEA-COMP:10131"/>
        <dbReference type="Rhea" id="RHEA-COMP:10132"/>
        <dbReference type="Rhea" id="RHEA-COMP:11367"/>
        <dbReference type="Rhea" id="RHEA-COMP:11368"/>
        <dbReference type="ChEBI" id="CHEBI:29950"/>
        <dbReference type="ChEBI" id="CHEBI:82612"/>
        <dbReference type="ChEBI" id="CHEBI:85445"/>
        <dbReference type="ChEBI" id="CHEBI:85448"/>
        <dbReference type="EC" id="2.1.1.63"/>
    </reaction>
</comment>
<comment type="caution">
    <text evidence="12">The sequence shown here is derived from an EMBL/GenBank/DDBJ whole genome shotgun (WGS) entry which is preliminary data.</text>
</comment>
<gene>
    <name evidence="12" type="ORF">A2Z24_02470</name>
</gene>
<evidence type="ECO:0000256" key="3">
    <source>
        <dbReference type="ARBA" id="ARBA00022603"/>
    </source>
</evidence>
<dbReference type="InterPro" id="IPR014048">
    <property type="entry name" value="MethylDNA_cys_MeTrfase_DNA-bd"/>
</dbReference>
<dbReference type="SMART" id="SM00478">
    <property type="entry name" value="ENDO3c"/>
    <property type="match status" value="1"/>
</dbReference>
<dbReference type="GO" id="GO:0003908">
    <property type="term" value="F:methylated-DNA-[protein]-cysteine S-methyltransferase activity"/>
    <property type="evidence" value="ECO:0007669"/>
    <property type="project" value="UniProtKB-EC"/>
</dbReference>
<evidence type="ECO:0000256" key="8">
    <source>
        <dbReference type="ARBA" id="ARBA00023014"/>
    </source>
</evidence>
<dbReference type="GO" id="GO:0032259">
    <property type="term" value="P:methylation"/>
    <property type="evidence" value="ECO:0007669"/>
    <property type="project" value="UniProtKB-KW"/>
</dbReference>
<keyword evidence="8" id="KW-0411">Iron-sulfur</keyword>
<dbReference type="InterPro" id="IPR036388">
    <property type="entry name" value="WH-like_DNA-bd_sf"/>
</dbReference>
<dbReference type="Gene3D" id="1.10.10.10">
    <property type="entry name" value="Winged helix-like DNA-binding domain superfamily/Winged helix DNA-binding domain"/>
    <property type="match status" value="1"/>
</dbReference>
<organism evidence="12 13">
    <name type="scientific">Candidatus Woykebacteria bacterium RBG_16_44_10</name>
    <dbReference type="NCBI Taxonomy" id="1802597"/>
    <lineage>
        <taxon>Bacteria</taxon>
        <taxon>Candidatus Woykeibacteriota</taxon>
    </lineage>
</organism>
<keyword evidence="7" id="KW-0408">Iron</keyword>
<dbReference type="InterPro" id="IPR036217">
    <property type="entry name" value="MethylDNA_cys_MeTrfase_DNAb"/>
</dbReference>
<dbReference type="EMBL" id="MHCT01000017">
    <property type="protein sequence ID" value="OGY25959.1"/>
    <property type="molecule type" value="Genomic_DNA"/>
</dbReference>
<dbReference type="Gene3D" id="1.10.340.30">
    <property type="entry name" value="Hypothetical protein, domain 2"/>
    <property type="match status" value="1"/>
</dbReference>